<protein>
    <recommendedName>
        <fullName evidence="3">Succinyl-diaminopimelate desuccinylase</fullName>
        <ecNumber evidence="3">3.5.1.18</ecNumber>
    </recommendedName>
</protein>
<dbReference type="InterPro" id="IPR050072">
    <property type="entry name" value="Peptidase_M20A"/>
</dbReference>
<dbReference type="Pfam" id="PF07687">
    <property type="entry name" value="M20_dimer"/>
    <property type="match status" value="1"/>
</dbReference>
<dbReference type="InterPro" id="IPR002933">
    <property type="entry name" value="Peptidase_M20"/>
</dbReference>
<evidence type="ECO:0000313" key="6">
    <source>
        <dbReference type="Proteomes" id="UP000239485"/>
    </source>
</evidence>
<feature type="domain" description="Peptidase M20 dimerisation" evidence="4">
    <location>
        <begin position="192"/>
        <end position="289"/>
    </location>
</feature>
<dbReference type="GO" id="GO:0008777">
    <property type="term" value="F:acetylornithine deacetylase activity"/>
    <property type="evidence" value="ECO:0007669"/>
    <property type="project" value="TreeGrafter"/>
</dbReference>
<dbReference type="AlphaFoldDB" id="A0A2S6IWS0"/>
<keyword evidence="1" id="KW-0479">Metal-binding</keyword>
<dbReference type="SUPFAM" id="SSF55031">
    <property type="entry name" value="Bacterial exopeptidase dimerisation domain"/>
    <property type="match status" value="1"/>
</dbReference>
<dbReference type="GO" id="GO:0009089">
    <property type="term" value="P:lysine biosynthetic process via diaminopimelate"/>
    <property type="evidence" value="ECO:0007669"/>
    <property type="project" value="UniProtKB-UniRule"/>
</dbReference>
<dbReference type="PANTHER" id="PTHR43808">
    <property type="entry name" value="ACETYLORNITHINE DEACETYLASE"/>
    <property type="match status" value="1"/>
</dbReference>
<dbReference type="PANTHER" id="PTHR43808:SF31">
    <property type="entry name" value="N-ACETYL-L-CITRULLINE DEACETYLASE"/>
    <property type="match status" value="1"/>
</dbReference>
<dbReference type="Proteomes" id="UP000239485">
    <property type="component" value="Unassembled WGS sequence"/>
</dbReference>
<evidence type="ECO:0000256" key="3">
    <source>
        <dbReference type="NCBIfam" id="TIGR01900"/>
    </source>
</evidence>
<dbReference type="Gene3D" id="3.40.630.10">
    <property type="entry name" value="Zn peptidases"/>
    <property type="match status" value="1"/>
</dbReference>
<dbReference type="Gene3D" id="3.30.70.360">
    <property type="match status" value="1"/>
</dbReference>
<dbReference type="InterPro" id="IPR010174">
    <property type="entry name" value="Succinyl-DAP_deSuclase_DapE"/>
</dbReference>
<gene>
    <name evidence="5" type="ORF">CLV92_101510</name>
</gene>
<dbReference type="EC" id="3.5.1.18" evidence="3"/>
<dbReference type="RefSeq" id="WP_245886341.1">
    <property type="nucleotide sequence ID" value="NZ_PTJD01000001.1"/>
</dbReference>
<dbReference type="InterPro" id="IPR036264">
    <property type="entry name" value="Bact_exopeptidase_dim_dom"/>
</dbReference>
<dbReference type="SUPFAM" id="SSF53187">
    <property type="entry name" value="Zn-dependent exopeptidases"/>
    <property type="match status" value="1"/>
</dbReference>
<evidence type="ECO:0000256" key="1">
    <source>
        <dbReference type="ARBA" id="ARBA00022723"/>
    </source>
</evidence>
<accession>A0A2S6IWS0</accession>
<dbReference type="GO" id="GO:0006526">
    <property type="term" value="P:L-arginine biosynthetic process"/>
    <property type="evidence" value="ECO:0007669"/>
    <property type="project" value="TreeGrafter"/>
</dbReference>
<comment type="caution">
    <text evidence="5">The sequence shown here is derived from an EMBL/GenBank/DDBJ whole genome shotgun (WGS) entry which is preliminary data.</text>
</comment>
<proteinExistence type="predicted"/>
<evidence type="ECO:0000256" key="2">
    <source>
        <dbReference type="ARBA" id="ARBA00022801"/>
    </source>
</evidence>
<dbReference type="GO" id="GO:0009014">
    <property type="term" value="F:succinyl-diaminopimelate desuccinylase activity"/>
    <property type="evidence" value="ECO:0007669"/>
    <property type="project" value="UniProtKB-UniRule"/>
</dbReference>
<organism evidence="5 6">
    <name type="scientific">Kineococcus xinjiangensis</name>
    <dbReference type="NCBI Taxonomy" id="512762"/>
    <lineage>
        <taxon>Bacteria</taxon>
        <taxon>Bacillati</taxon>
        <taxon>Actinomycetota</taxon>
        <taxon>Actinomycetes</taxon>
        <taxon>Kineosporiales</taxon>
        <taxon>Kineosporiaceae</taxon>
        <taxon>Kineococcus</taxon>
    </lineage>
</organism>
<dbReference type="InterPro" id="IPR011650">
    <property type="entry name" value="Peptidase_M20_dimer"/>
</dbReference>
<name>A0A2S6IWS0_9ACTN</name>
<evidence type="ECO:0000313" key="5">
    <source>
        <dbReference type="EMBL" id="PPK98809.1"/>
    </source>
</evidence>
<dbReference type="EMBL" id="PTJD01000001">
    <property type="protein sequence ID" value="PPK98809.1"/>
    <property type="molecule type" value="Genomic_DNA"/>
</dbReference>
<reference evidence="5 6" key="1">
    <citation type="submission" date="2018-02" db="EMBL/GenBank/DDBJ databases">
        <title>Genomic Encyclopedia of Archaeal and Bacterial Type Strains, Phase II (KMG-II): from individual species to whole genera.</title>
        <authorList>
            <person name="Goeker M."/>
        </authorList>
    </citation>
    <scope>NUCLEOTIDE SEQUENCE [LARGE SCALE GENOMIC DNA]</scope>
    <source>
        <strain evidence="5 6">DSM 22857</strain>
    </source>
</reference>
<dbReference type="NCBIfam" id="TIGR01900">
    <property type="entry name" value="dapE-gram_pos"/>
    <property type="match status" value="1"/>
</dbReference>
<dbReference type="Pfam" id="PF01546">
    <property type="entry name" value="Peptidase_M20"/>
    <property type="match status" value="1"/>
</dbReference>
<dbReference type="GO" id="GO:0046872">
    <property type="term" value="F:metal ion binding"/>
    <property type="evidence" value="ECO:0007669"/>
    <property type="project" value="UniProtKB-KW"/>
</dbReference>
<sequence>MTPTSPAPAEAGPRLDPAADVVELTRQICDLESVSGNEAALADAVEAHLRGLGCYEVLRDGDAVVARTALGRSERIVLAGHLDTVPLTEPPNLPVRRETHPEDGDVLFGRGTVDMKGGVAVQLSVARAAAAHLAAGHEPTRDLTFVFYDHEEVESAKSGLGRLARNAPDWLRGDFALLLEPTAAGVEGGCNGTLRAHVTTRGRAAHTARAWRGVNAVHAAAPILSRLAAYEPAEVEVEGLVFREGLNAVAITGGIAGNVVPDRCTVEVNYRFAPARDAAEAERHVREVLHGFELEVTDVAEGARPGLDLPAAAAFLAVVGAQPRPKYGWTDVARFSALGIPAVNYGPGDPLLAHADDERCPVAHLRECERVLTSWLLDAAADGPEEVR</sequence>
<evidence type="ECO:0000259" key="4">
    <source>
        <dbReference type="Pfam" id="PF07687"/>
    </source>
</evidence>
<keyword evidence="6" id="KW-1185">Reference proteome</keyword>
<keyword evidence="2" id="KW-0378">Hydrolase</keyword>